<keyword evidence="7 9" id="KW-0472">Membrane</keyword>
<dbReference type="EMBL" id="HBFR01023778">
    <property type="protein sequence ID" value="CAD8889860.1"/>
    <property type="molecule type" value="Transcribed_RNA"/>
</dbReference>
<dbReference type="PANTHER" id="PTHR33281:SF19">
    <property type="entry name" value="VOLTAGE-DEPENDENT ANION CHANNEL-FORMING PROTEIN YNEE"/>
    <property type="match status" value="1"/>
</dbReference>
<keyword evidence="6" id="KW-0406">Ion transport</keyword>
<evidence type="ECO:0000313" key="10">
    <source>
        <dbReference type="EMBL" id="CAD8889860.1"/>
    </source>
</evidence>
<evidence type="ECO:0000256" key="4">
    <source>
        <dbReference type="ARBA" id="ARBA00022692"/>
    </source>
</evidence>
<feature type="region of interest" description="Disordered" evidence="8">
    <location>
        <begin position="1"/>
        <end position="21"/>
    </location>
</feature>
<gene>
    <name evidence="10" type="ORF">CHYS00102_LOCUS17065</name>
</gene>
<organism evidence="10">
    <name type="scientific">Corethron hystrix</name>
    <dbReference type="NCBI Taxonomy" id="216773"/>
    <lineage>
        <taxon>Eukaryota</taxon>
        <taxon>Sar</taxon>
        <taxon>Stramenopiles</taxon>
        <taxon>Ochrophyta</taxon>
        <taxon>Bacillariophyta</taxon>
        <taxon>Coscinodiscophyceae</taxon>
        <taxon>Corethrophycidae</taxon>
        <taxon>Corethrales</taxon>
        <taxon>Corethraceae</taxon>
        <taxon>Corethron</taxon>
    </lineage>
</organism>
<dbReference type="PANTHER" id="PTHR33281">
    <property type="entry name" value="UPF0187 PROTEIN YNEE"/>
    <property type="match status" value="1"/>
</dbReference>
<feature type="transmembrane region" description="Helical" evidence="9">
    <location>
        <begin position="128"/>
        <end position="146"/>
    </location>
</feature>
<reference evidence="10" key="1">
    <citation type="submission" date="2021-01" db="EMBL/GenBank/DDBJ databases">
        <authorList>
            <person name="Corre E."/>
            <person name="Pelletier E."/>
            <person name="Niang G."/>
            <person name="Scheremetjew M."/>
            <person name="Finn R."/>
            <person name="Kale V."/>
            <person name="Holt S."/>
            <person name="Cochrane G."/>
            <person name="Meng A."/>
            <person name="Brown T."/>
            <person name="Cohen L."/>
        </authorList>
    </citation>
    <scope>NUCLEOTIDE SEQUENCE</scope>
    <source>
        <strain evidence="10">308</strain>
    </source>
</reference>
<evidence type="ECO:0000256" key="8">
    <source>
        <dbReference type="SAM" id="MobiDB-lite"/>
    </source>
</evidence>
<evidence type="ECO:0000256" key="7">
    <source>
        <dbReference type="ARBA" id="ARBA00023136"/>
    </source>
</evidence>
<dbReference type="GO" id="GO:0005254">
    <property type="term" value="F:chloride channel activity"/>
    <property type="evidence" value="ECO:0007669"/>
    <property type="project" value="InterPro"/>
</dbReference>
<dbReference type="InterPro" id="IPR044669">
    <property type="entry name" value="YneE/VCCN1/2-like"/>
</dbReference>
<evidence type="ECO:0000256" key="5">
    <source>
        <dbReference type="ARBA" id="ARBA00022989"/>
    </source>
</evidence>
<comment type="subcellular location">
    <subcellularLocation>
        <location evidence="1">Cell membrane</location>
        <topology evidence="1">Multi-pass membrane protein</topology>
    </subcellularLocation>
</comment>
<name>A0A7S1BLW4_9STRA</name>
<dbReference type="AlphaFoldDB" id="A0A7S1BLW4"/>
<protein>
    <recommendedName>
        <fullName evidence="11">Bestrophin homolog</fullName>
    </recommendedName>
</protein>
<feature type="transmembrane region" description="Helical" evidence="9">
    <location>
        <begin position="318"/>
        <end position="340"/>
    </location>
</feature>
<evidence type="ECO:0000256" key="3">
    <source>
        <dbReference type="ARBA" id="ARBA00022475"/>
    </source>
</evidence>
<proteinExistence type="predicted"/>
<feature type="transmembrane region" description="Helical" evidence="9">
    <location>
        <begin position="100"/>
        <end position="122"/>
    </location>
</feature>
<evidence type="ECO:0000256" key="2">
    <source>
        <dbReference type="ARBA" id="ARBA00022448"/>
    </source>
</evidence>
<dbReference type="GO" id="GO:0005886">
    <property type="term" value="C:plasma membrane"/>
    <property type="evidence" value="ECO:0007669"/>
    <property type="project" value="UniProtKB-SubCell"/>
</dbReference>
<keyword evidence="4 9" id="KW-0812">Transmembrane</keyword>
<sequence length="395" mass="44829">MEDPQNKETPSILKKASHLKKENPGFLRAQFSDQAQNRSSRSVGSMRSVSSVGSLRSTSLVQRKYSINTVKKLKVTKTEKYCFKRWEFLTATMRQGLEHVLMGLLLSGSINVLVKYVFSVYWNDRLAASEDIVGTIGSLLMFSLVFRTQSCYQRWWEARCAWGKMISGSNVAAQEAICWIQSECLQDRFLAYLIVLPYAMKAILRGKSLGDEKEEGGLLVKKGMLSEEELDNLCRQDAHTAYYCVEMMRSFVYYDVGKREGNPVMIKIFEDTFRALMSAQGVMNRLNNTGLPPMYNTFMTTLIVTFVIVANLCWSVKYSWYALGATAILTFILSTLVTVGNGMLKCFDDKQVFGTVLTIGLPLEKYCALIEKNVHAIYRRRISNEEQILALTHPP</sequence>
<keyword evidence="5 9" id="KW-1133">Transmembrane helix</keyword>
<evidence type="ECO:0000256" key="6">
    <source>
        <dbReference type="ARBA" id="ARBA00023065"/>
    </source>
</evidence>
<evidence type="ECO:0008006" key="11">
    <source>
        <dbReference type="Google" id="ProtNLM"/>
    </source>
</evidence>
<accession>A0A7S1BLW4</accession>
<keyword evidence="3" id="KW-1003">Cell membrane</keyword>
<keyword evidence="2" id="KW-0813">Transport</keyword>
<evidence type="ECO:0000256" key="9">
    <source>
        <dbReference type="SAM" id="Phobius"/>
    </source>
</evidence>
<evidence type="ECO:0000256" key="1">
    <source>
        <dbReference type="ARBA" id="ARBA00004651"/>
    </source>
</evidence>
<feature type="transmembrane region" description="Helical" evidence="9">
    <location>
        <begin position="293"/>
        <end position="312"/>
    </location>
</feature>
<dbReference type="Pfam" id="PF25539">
    <property type="entry name" value="Bestrophin_2"/>
    <property type="match status" value="1"/>
</dbReference>